<organism evidence="2">
    <name type="scientific">Staphylococcus simulans</name>
    <dbReference type="NCBI Taxonomy" id="1286"/>
    <lineage>
        <taxon>Bacteria</taxon>
        <taxon>Bacillati</taxon>
        <taxon>Bacillota</taxon>
        <taxon>Bacilli</taxon>
        <taxon>Bacillales</taxon>
        <taxon>Staphylococcaceae</taxon>
        <taxon>Staphylococcus</taxon>
    </lineage>
</organism>
<reference evidence="2" key="1">
    <citation type="submission" date="2019-11" db="EMBL/GenBank/DDBJ databases">
        <authorList>
            <person name="Feng L."/>
        </authorList>
    </citation>
    <scope>NUCLEOTIDE SEQUENCE</scope>
    <source>
        <strain evidence="2">SsimulansLFYP27</strain>
    </source>
</reference>
<sequence>MKKWLLAITIVCLTLSLAACNSKTQSDLNHFEKAKHEVDKEEKHVKQVMDDIHLNRLSELSKSDLTDRNKTDFQQMEKDIDKKLMPAFKSYKKAAKQLPAETKKVKQLRHTYLHEVDQQEKALKDIRSFVHLCNQSIKANEDILNYTRLFEKNRALLEKQVTEARQNGETESIDKFTSKLKHHNKELQKIAKKYLDADNPQNTKTVIKEKIQPLISKQIEELNQASVSEEKTAKAHQTAIEMYYSLQNYYETRQRTIDISRKLEQYDMNKTPLIGNELDKYHHQFRNDFKGLKNDVHQND</sequence>
<evidence type="ECO:0000313" key="2">
    <source>
        <dbReference type="EMBL" id="VYU39560.1"/>
    </source>
</evidence>
<dbReference type="RefSeq" id="WP_156666930.1">
    <property type="nucleotide sequence ID" value="NZ_CACRUO010000053.1"/>
</dbReference>
<accession>A0A6N3EEU6</accession>
<dbReference type="AlphaFoldDB" id="A0A6N3EEU6"/>
<name>A0A6N3EEU6_STASI</name>
<proteinExistence type="predicted"/>
<evidence type="ECO:0008006" key="3">
    <source>
        <dbReference type="Google" id="ProtNLM"/>
    </source>
</evidence>
<protein>
    <recommendedName>
        <fullName evidence="3">EMYY motif lipoprotein</fullName>
    </recommendedName>
</protein>
<gene>
    <name evidence="2" type="ORF">SSLFYP27_02095</name>
</gene>
<dbReference type="InterPro" id="IPR048013">
    <property type="entry name" value="EMYY_lipop"/>
</dbReference>
<keyword evidence="1" id="KW-0732">Signal</keyword>
<dbReference type="PROSITE" id="PS51257">
    <property type="entry name" value="PROKAR_LIPOPROTEIN"/>
    <property type="match status" value="1"/>
</dbReference>
<feature type="signal peptide" evidence="1">
    <location>
        <begin position="1"/>
        <end position="18"/>
    </location>
</feature>
<evidence type="ECO:0000256" key="1">
    <source>
        <dbReference type="SAM" id="SignalP"/>
    </source>
</evidence>
<dbReference type="EMBL" id="CACRUO010000053">
    <property type="protein sequence ID" value="VYU39560.1"/>
    <property type="molecule type" value="Genomic_DNA"/>
</dbReference>
<dbReference type="NCBIfam" id="NF033194">
    <property type="entry name" value="lipo_EMYY"/>
    <property type="match status" value="1"/>
</dbReference>
<feature type="chain" id="PRO_5039707402" description="EMYY motif lipoprotein" evidence="1">
    <location>
        <begin position="19"/>
        <end position="300"/>
    </location>
</feature>